<evidence type="ECO:0008006" key="3">
    <source>
        <dbReference type="Google" id="ProtNLM"/>
    </source>
</evidence>
<comment type="caution">
    <text evidence="1">The sequence shown here is derived from an EMBL/GenBank/DDBJ whole genome shotgun (WGS) entry which is preliminary data.</text>
</comment>
<accession>A0ABQ4M8A0</accession>
<gene>
    <name evidence="1" type="ORF">J42TS3_12440</name>
</gene>
<protein>
    <recommendedName>
        <fullName evidence="3">Phage portal protein</fullName>
    </recommendedName>
</protein>
<reference evidence="1 2" key="1">
    <citation type="submission" date="2021-03" db="EMBL/GenBank/DDBJ databases">
        <title>Antimicrobial resistance genes in bacteria isolated from Japanese honey, and their potential for conferring macrolide and lincosamide resistance in the American foulbrood pathogen Paenibacillus larvae.</title>
        <authorList>
            <person name="Okamoto M."/>
            <person name="Kumagai M."/>
            <person name="Kanamori H."/>
            <person name="Takamatsu D."/>
        </authorList>
    </citation>
    <scope>NUCLEOTIDE SEQUENCE [LARGE SCALE GENOMIC DNA]</scope>
    <source>
        <strain evidence="1 2">J42TS3</strain>
    </source>
</reference>
<dbReference type="RefSeq" id="WP_213654115.1">
    <property type="nucleotide sequence ID" value="NZ_BOSL01000003.1"/>
</dbReference>
<evidence type="ECO:0000313" key="1">
    <source>
        <dbReference type="EMBL" id="GIP52209.1"/>
    </source>
</evidence>
<name>A0ABQ4M8A0_9BACL</name>
<sequence length="415" mass="47706">MYEEYWFVEEVNKFGNKQRINEILDIKEYISGKHRILNKPNYNYNGQVFEPRKIVLQYAKTILNFGVGYVMSKPITLTGDKVVTDAIKRLYKRGKYNQIDYDILDKMTKYGYVAEYVYIDKDKQIKSKVLDPADCHPVYDNHGEYTSLIEHYCVENIDYYNVYLPDSVDKYTNEGGEVRQVASHNNPGGLPILYHNQDEIGYLGRSDLYDILPLLDNMEDLISKAIDAYYHYISGIPVVKGQQLKGDGIPKDIIGGGIVLDDNADFFFAQNKFDYQAFETLYKTLTSALLDIAHVPAISMSKTDISNLSEVSIRLLFQLADLKGALNSKFLRHGIEQRFEKFRTLLASSGVKFTDDEFDTLGIVFQYARPSNDKEITDNLKVLYEIKGLSLETLLEYNPYVTDVQGELERIEQLS</sequence>
<keyword evidence="2" id="KW-1185">Reference proteome</keyword>
<proteinExistence type="predicted"/>
<dbReference type="InterPro" id="IPR021145">
    <property type="entry name" value="Portal_protein_SPP1_Gp6-like"/>
</dbReference>
<dbReference type="Proteomes" id="UP000679992">
    <property type="component" value="Unassembled WGS sequence"/>
</dbReference>
<dbReference type="EMBL" id="BOSL01000003">
    <property type="protein sequence ID" value="GIP52209.1"/>
    <property type="molecule type" value="Genomic_DNA"/>
</dbReference>
<organism evidence="1 2">
    <name type="scientific">Paenibacillus vini</name>
    <dbReference type="NCBI Taxonomy" id="1476024"/>
    <lineage>
        <taxon>Bacteria</taxon>
        <taxon>Bacillati</taxon>
        <taxon>Bacillota</taxon>
        <taxon>Bacilli</taxon>
        <taxon>Bacillales</taxon>
        <taxon>Paenibacillaceae</taxon>
        <taxon>Paenibacillus</taxon>
    </lineage>
</organism>
<evidence type="ECO:0000313" key="2">
    <source>
        <dbReference type="Proteomes" id="UP000679992"/>
    </source>
</evidence>
<dbReference type="Pfam" id="PF05133">
    <property type="entry name" value="SPP1_portal"/>
    <property type="match status" value="1"/>
</dbReference>